<keyword evidence="1 3" id="KW-0808">Transferase</keyword>
<dbReference type="InterPro" id="IPR029063">
    <property type="entry name" value="SAM-dependent_MTases_sf"/>
</dbReference>
<accession>A0A7C1JWB0</accession>
<dbReference type="EMBL" id="DSMG01000006">
    <property type="protein sequence ID" value="HDX29970.1"/>
    <property type="molecule type" value="Genomic_DNA"/>
</dbReference>
<dbReference type="GO" id="GO:0008168">
    <property type="term" value="F:methyltransferase activity"/>
    <property type="evidence" value="ECO:0007669"/>
    <property type="project" value="UniProtKB-KW"/>
</dbReference>
<dbReference type="InterPro" id="IPR041698">
    <property type="entry name" value="Methyltransf_25"/>
</dbReference>
<comment type="caution">
    <text evidence="3">The sequence shown here is derived from an EMBL/GenBank/DDBJ whole genome shotgun (WGS) entry which is preliminary data.</text>
</comment>
<dbReference type="GO" id="GO:0032259">
    <property type="term" value="P:methylation"/>
    <property type="evidence" value="ECO:0007669"/>
    <property type="project" value="UniProtKB-KW"/>
</dbReference>
<proteinExistence type="predicted"/>
<evidence type="ECO:0000256" key="1">
    <source>
        <dbReference type="ARBA" id="ARBA00022679"/>
    </source>
</evidence>
<dbReference type="AlphaFoldDB" id="A0A7C1JWB0"/>
<protein>
    <submittedName>
        <fullName evidence="3">Class I SAM-dependent methyltransferase</fullName>
    </submittedName>
</protein>
<evidence type="ECO:0000313" key="3">
    <source>
        <dbReference type="EMBL" id="HDX29970.1"/>
    </source>
</evidence>
<dbReference type="CDD" id="cd02440">
    <property type="entry name" value="AdoMet_MTases"/>
    <property type="match status" value="1"/>
</dbReference>
<keyword evidence="3" id="KW-0489">Methyltransferase</keyword>
<dbReference type="Pfam" id="PF13649">
    <property type="entry name" value="Methyltransf_25"/>
    <property type="match status" value="1"/>
</dbReference>
<dbReference type="SUPFAM" id="SSF53335">
    <property type="entry name" value="S-adenosyl-L-methionine-dependent methyltransferases"/>
    <property type="match status" value="1"/>
</dbReference>
<gene>
    <name evidence="3" type="ORF">ENQ20_00575</name>
</gene>
<name>A0A7C1JWB0_9CHLR</name>
<reference evidence="3" key="1">
    <citation type="journal article" date="2020" name="mSystems">
        <title>Genome- and Community-Level Interaction Insights into Carbon Utilization and Element Cycling Functions of Hydrothermarchaeota in Hydrothermal Sediment.</title>
        <authorList>
            <person name="Zhou Z."/>
            <person name="Liu Y."/>
            <person name="Xu W."/>
            <person name="Pan J."/>
            <person name="Luo Z.H."/>
            <person name="Li M."/>
        </authorList>
    </citation>
    <scope>NUCLEOTIDE SEQUENCE [LARGE SCALE GENOMIC DNA]</scope>
    <source>
        <strain evidence="3">SpSt-289</strain>
    </source>
</reference>
<dbReference type="PANTHER" id="PTHR43861">
    <property type="entry name" value="TRANS-ACONITATE 2-METHYLTRANSFERASE-RELATED"/>
    <property type="match status" value="1"/>
</dbReference>
<dbReference type="Gene3D" id="3.40.50.150">
    <property type="entry name" value="Vaccinia Virus protein VP39"/>
    <property type="match status" value="1"/>
</dbReference>
<feature type="domain" description="Methyltransferase" evidence="2">
    <location>
        <begin position="103"/>
        <end position="188"/>
    </location>
</feature>
<organism evidence="3">
    <name type="scientific">Caldilinea aerophila</name>
    <dbReference type="NCBI Taxonomy" id="133453"/>
    <lineage>
        <taxon>Bacteria</taxon>
        <taxon>Bacillati</taxon>
        <taxon>Chloroflexota</taxon>
        <taxon>Caldilineae</taxon>
        <taxon>Caldilineales</taxon>
        <taxon>Caldilineaceae</taxon>
        <taxon>Caldilinea</taxon>
    </lineage>
</organism>
<evidence type="ECO:0000259" key="2">
    <source>
        <dbReference type="Pfam" id="PF13649"/>
    </source>
</evidence>
<sequence length="255" mass="28479">MAIVLMAFLPVEVCIRKSMYFIVEETIRFHNLPSSLALVCLCGGAVIGLTPVTQEDRSRWNERYQSGDAPVEAKPNRWLLDHAQIIDEVARTRHRCGEMPVALDLACGAGGTVLWFAQRGWRAVGVDVSDVALALAQEAAERLGVAERVEFIRADLDIWRPPADSFDCITCFYFLDRRLWPWLRAAVRPGGLLAMQTFHRGALKIRPNANPDYLLEEGELTQLVTTWGWKLLATTDAASAQTTEAILAQRPETES</sequence>